<protein>
    <submittedName>
        <fullName evidence="2">Uncharacterized protein</fullName>
    </submittedName>
</protein>
<evidence type="ECO:0000313" key="2">
    <source>
        <dbReference type="EMBL" id="QJD69595.1"/>
    </source>
</evidence>
<accession>A0A7Z2VDG9</accession>
<name>A0A7Z2VDG9_XANCA</name>
<dbReference type="AlphaFoldDB" id="A0A7Z2VDG9"/>
<evidence type="ECO:0000256" key="1">
    <source>
        <dbReference type="SAM" id="MobiDB-lite"/>
    </source>
</evidence>
<gene>
    <name evidence="2" type="ORF">HG421_19105</name>
</gene>
<reference evidence="2 3" key="2">
    <citation type="submission" date="2020-04" db="EMBL/GenBank/DDBJ databases">
        <authorList>
            <person name="Fomenkov A."/>
            <person name="Anton B.P."/>
            <person name="Roberts R.J."/>
        </authorList>
    </citation>
    <scope>NUCLEOTIDE SEQUENCE [LARGE SCALE GENOMIC DNA]</scope>
    <source>
        <strain evidence="2 3">NEB122</strain>
    </source>
</reference>
<organism evidence="2 3">
    <name type="scientific">Xanthomonas campestris pv. badrii</name>
    <dbReference type="NCBI Taxonomy" id="149696"/>
    <lineage>
        <taxon>Bacteria</taxon>
        <taxon>Pseudomonadati</taxon>
        <taxon>Pseudomonadota</taxon>
        <taxon>Gammaproteobacteria</taxon>
        <taxon>Lysobacterales</taxon>
        <taxon>Lysobacteraceae</taxon>
        <taxon>Xanthomonas</taxon>
    </lineage>
</organism>
<proteinExistence type="predicted"/>
<dbReference type="EMBL" id="CP051651">
    <property type="protein sequence ID" value="QJD69595.1"/>
    <property type="molecule type" value="Genomic_DNA"/>
</dbReference>
<sequence length="186" mass="19438">MPDTAAPATEGDAYVLVQGDRQAMHGSLRDLQTARAHVRKGEQLLWFRADGVDYVVRDPTLLHRMAVAHAPLRQLGQAQTALAARQQALSEQHAALAAQLSAQARPRVLQASTGTPAAPGSADGSSGVAPAALQALAGQQRALANRQATLARKQTAAQARATRQALQVLRDALKSGLATQVAGALH</sequence>
<dbReference type="Proteomes" id="UP000503498">
    <property type="component" value="Chromosome"/>
</dbReference>
<reference evidence="2 3" key="1">
    <citation type="submission" date="2020-04" db="EMBL/GenBank/DDBJ databases">
        <title>Genome-Wide Identification of 5-Methylcytosine Sites in Bacterial Genomes By High-Throughput Sequencing of MspJI Restriction Fragments.</title>
        <authorList>
            <person name="Wu V."/>
        </authorList>
    </citation>
    <scope>NUCLEOTIDE SEQUENCE [LARGE SCALE GENOMIC DNA]</scope>
    <source>
        <strain evidence="2 3">NEB122</strain>
    </source>
</reference>
<feature type="region of interest" description="Disordered" evidence="1">
    <location>
        <begin position="109"/>
        <end position="128"/>
    </location>
</feature>
<evidence type="ECO:0000313" key="3">
    <source>
        <dbReference type="Proteomes" id="UP000503498"/>
    </source>
</evidence>